<feature type="signal peptide" evidence="1">
    <location>
        <begin position="1"/>
        <end position="19"/>
    </location>
</feature>
<keyword evidence="3" id="KW-1185">Reference proteome</keyword>
<evidence type="ECO:0000313" key="2">
    <source>
        <dbReference type="EMBL" id="KAK0393977.1"/>
    </source>
</evidence>
<dbReference type="EMBL" id="JAUCMV010000005">
    <property type="protein sequence ID" value="KAK0393977.1"/>
    <property type="molecule type" value="Genomic_DNA"/>
</dbReference>
<feature type="chain" id="PRO_5041428853" evidence="1">
    <location>
        <begin position="20"/>
        <end position="77"/>
    </location>
</feature>
<gene>
    <name evidence="2" type="ORF">QR680_000502</name>
</gene>
<dbReference type="AlphaFoldDB" id="A0AA39LE77"/>
<comment type="caution">
    <text evidence="2">The sequence shown here is derived from an EMBL/GenBank/DDBJ whole genome shotgun (WGS) entry which is preliminary data.</text>
</comment>
<proteinExistence type="predicted"/>
<evidence type="ECO:0000313" key="3">
    <source>
        <dbReference type="Proteomes" id="UP001175271"/>
    </source>
</evidence>
<keyword evidence="1" id="KW-0732">Signal</keyword>
<dbReference type="PROSITE" id="PS51257">
    <property type="entry name" value="PROKAR_LIPOPROTEIN"/>
    <property type="match status" value="1"/>
</dbReference>
<sequence length="77" mass="8370">MSKFVLTVLVVLTIAGCRAIERDECWEDNVEALINNCDGRSLPCVKGGRLDGVPADLIPRVTRCCGEVCAVEVFRAC</sequence>
<evidence type="ECO:0000256" key="1">
    <source>
        <dbReference type="SAM" id="SignalP"/>
    </source>
</evidence>
<name>A0AA39LE77_9BILA</name>
<accession>A0AA39LE77</accession>
<dbReference type="Proteomes" id="UP001175271">
    <property type="component" value="Unassembled WGS sequence"/>
</dbReference>
<protein>
    <submittedName>
        <fullName evidence="2">Uncharacterized protein</fullName>
    </submittedName>
</protein>
<organism evidence="2 3">
    <name type="scientific">Steinernema hermaphroditum</name>
    <dbReference type="NCBI Taxonomy" id="289476"/>
    <lineage>
        <taxon>Eukaryota</taxon>
        <taxon>Metazoa</taxon>
        <taxon>Ecdysozoa</taxon>
        <taxon>Nematoda</taxon>
        <taxon>Chromadorea</taxon>
        <taxon>Rhabditida</taxon>
        <taxon>Tylenchina</taxon>
        <taxon>Panagrolaimomorpha</taxon>
        <taxon>Strongyloidoidea</taxon>
        <taxon>Steinernematidae</taxon>
        <taxon>Steinernema</taxon>
    </lineage>
</organism>
<reference evidence="2" key="1">
    <citation type="submission" date="2023-06" db="EMBL/GenBank/DDBJ databases">
        <title>Genomic analysis of the entomopathogenic nematode Steinernema hermaphroditum.</title>
        <authorList>
            <person name="Schwarz E.M."/>
            <person name="Heppert J.K."/>
            <person name="Baniya A."/>
            <person name="Schwartz H.T."/>
            <person name="Tan C.-H."/>
            <person name="Antoshechkin I."/>
            <person name="Sternberg P.W."/>
            <person name="Goodrich-Blair H."/>
            <person name="Dillman A.R."/>
        </authorList>
    </citation>
    <scope>NUCLEOTIDE SEQUENCE</scope>
    <source>
        <strain evidence="2">PS9179</strain>
        <tissue evidence="2">Whole animal</tissue>
    </source>
</reference>